<accession>A0A7W3FQD4</accession>
<proteinExistence type="predicted"/>
<evidence type="ECO:0000313" key="2">
    <source>
        <dbReference type="EMBL" id="MBA8683472.1"/>
    </source>
</evidence>
<dbReference type="AlphaFoldDB" id="A0A7W3FQD4"/>
<reference evidence="2 3" key="1">
    <citation type="submission" date="2020-08" db="EMBL/GenBank/DDBJ databases">
        <title>Stenotrophomonas tumulicola JCM 30961.</title>
        <authorList>
            <person name="Deng Y."/>
        </authorList>
    </citation>
    <scope>NUCLEOTIDE SEQUENCE [LARGE SCALE GENOMIC DNA]</scope>
    <source>
        <strain evidence="2 3">JCM 30961</strain>
    </source>
</reference>
<evidence type="ECO:0000256" key="1">
    <source>
        <dbReference type="SAM" id="MobiDB-lite"/>
    </source>
</evidence>
<evidence type="ECO:0000313" key="3">
    <source>
        <dbReference type="Proteomes" id="UP000547058"/>
    </source>
</evidence>
<comment type="caution">
    <text evidence="2">The sequence shown here is derived from an EMBL/GenBank/DDBJ whole genome shotgun (WGS) entry which is preliminary data.</text>
</comment>
<feature type="region of interest" description="Disordered" evidence="1">
    <location>
        <begin position="1"/>
        <end position="21"/>
    </location>
</feature>
<feature type="compositionally biased region" description="Low complexity" evidence="1">
    <location>
        <begin position="7"/>
        <end position="18"/>
    </location>
</feature>
<keyword evidence="3" id="KW-1185">Reference proteome</keyword>
<protein>
    <recommendedName>
        <fullName evidence="4">Peptidase inhibitor I78 family protein</fullName>
    </recommendedName>
</protein>
<name>A0A7W3FQD4_9GAMM</name>
<dbReference type="Gene3D" id="3.30.10.10">
    <property type="entry name" value="Trypsin Inhibitor V, subunit A"/>
    <property type="match status" value="1"/>
</dbReference>
<dbReference type="EMBL" id="JACGXS010000012">
    <property type="protein sequence ID" value="MBA8683472.1"/>
    <property type="molecule type" value="Genomic_DNA"/>
</dbReference>
<gene>
    <name evidence="2" type="ORF">H4O11_16860</name>
</gene>
<feature type="region of interest" description="Disordered" evidence="1">
    <location>
        <begin position="42"/>
        <end position="61"/>
    </location>
</feature>
<dbReference type="Proteomes" id="UP000547058">
    <property type="component" value="Unassembled WGS sequence"/>
</dbReference>
<sequence length="83" mass="9033">MLSGCISSVGPRVSGSGRCSDESLHWAVGQPANEENMRRISRESGAGLVNPIGPDRSVQKDHRDDRLRVFIDANNVIQAARCE</sequence>
<evidence type="ECO:0008006" key="4">
    <source>
        <dbReference type="Google" id="ProtNLM"/>
    </source>
</evidence>
<organism evidence="2 3">
    <name type="scientific">Stenotrophomonas tumulicola</name>
    <dbReference type="NCBI Taxonomy" id="1685415"/>
    <lineage>
        <taxon>Bacteria</taxon>
        <taxon>Pseudomonadati</taxon>
        <taxon>Pseudomonadota</taxon>
        <taxon>Gammaproteobacteria</taxon>
        <taxon>Lysobacterales</taxon>
        <taxon>Lysobacteraceae</taxon>
        <taxon>Stenotrophomonas</taxon>
    </lineage>
</organism>